<dbReference type="Proteomes" id="UP001157418">
    <property type="component" value="Unassembled WGS sequence"/>
</dbReference>
<comment type="catalytic activity">
    <reaction evidence="1 7">
        <text>alpha,alpha-trehalose 6-phosphate + H2O = alpha,alpha-trehalose + phosphate</text>
        <dbReference type="Rhea" id="RHEA:23420"/>
        <dbReference type="ChEBI" id="CHEBI:15377"/>
        <dbReference type="ChEBI" id="CHEBI:16551"/>
        <dbReference type="ChEBI" id="CHEBI:43474"/>
        <dbReference type="ChEBI" id="CHEBI:58429"/>
        <dbReference type="EC" id="3.1.3.12"/>
    </reaction>
</comment>
<keyword evidence="9" id="KW-1185">Reference proteome</keyword>
<comment type="function">
    <text evidence="6">Removes the phosphate from trehalose 6-phosphate to produce free trehalose. Trehalose accumulation in plant may improve abiotic stress tolerance.</text>
</comment>
<dbReference type="PANTHER" id="PTHR43768:SF55">
    <property type="entry name" value="TREHALOSE 6-PHOSPHATE PHOSPHATASE"/>
    <property type="match status" value="1"/>
</dbReference>
<dbReference type="InterPro" id="IPR036412">
    <property type="entry name" value="HAD-like_sf"/>
</dbReference>
<dbReference type="EC" id="3.1.3.12" evidence="7"/>
<comment type="cofactor">
    <cofactor evidence="2 7">
        <name>a divalent metal cation</name>
        <dbReference type="ChEBI" id="CHEBI:60240"/>
    </cofactor>
</comment>
<dbReference type="Pfam" id="PF02358">
    <property type="entry name" value="Trehalose_PPase"/>
    <property type="match status" value="2"/>
</dbReference>
<evidence type="ECO:0000256" key="3">
    <source>
        <dbReference type="ARBA" id="ARBA00005199"/>
    </source>
</evidence>
<sequence>MVVVGIAAKIYEAMGIQSWLPNIISNSESMSKTIHDHTMDRGYISTSPVESSIVDENYISWLKEHPSAISSFQRIINTSKGKQIVVFLDYDGTLSPIVCDPNRAFMSDQMRAAVREVSKHFPTAIISGRSREKGVMGWIPWDQPPKISPMTTTTTSTGIITKLSTKRGMNLSRSNRLKTFSLQLKRQMLIELRERTKNIKGVVIEDNRFCLSVHYRHVKDEEYETLEEQVESVLVNYPDQFHMTRGKKVMEIRPSIEWNKGHALEYLLHNLGFDNSRNLLPIYIGDDRTDEDAFKVLRERGDGFPIVVASKPRDTMAFHSLHDPSEVLSFLIRLGRWGFDNNADFVLT</sequence>
<comment type="caution">
    <text evidence="8">The sequence shown here is derived from an EMBL/GenBank/DDBJ whole genome shotgun (WGS) entry which is preliminary data.</text>
</comment>
<dbReference type="GO" id="GO:0004805">
    <property type="term" value="F:trehalose-phosphatase activity"/>
    <property type="evidence" value="ECO:0007669"/>
    <property type="project" value="UniProtKB-EC"/>
</dbReference>
<evidence type="ECO:0000313" key="9">
    <source>
        <dbReference type="Proteomes" id="UP001157418"/>
    </source>
</evidence>
<dbReference type="InterPro" id="IPR003337">
    <property type="entry name" value="Trehalose_PPase"/>
</dbReference>
<dbReference type="Gene3D" id="3.40.50.1000">
    <property type="entry name" value="HAD superfamily/HAD-like"/>
    <property type="match status" value="1"/>
</dbReference>
<dbReference type="Gene3D" id="3.30.70.1020">
    <property type="entry name" value="Trehalose-6-phosphate phosphatase related protein, domain 2"/>
    <property type="match status" value="1"/>
</dbReference>
<dbReference type="AlphaFoldDB" id="A0AAU9N981"/>
<gene>
    <name evidence="8" type="ORF">LVIROSA_LOCUS16379</name>
</gene>
<name>A0AAU9N981_9ASTR</name>
<comment type="similarity">
    <text evidence="4 7">Belongs to the trehalose phosphatase family.</text>
</comment>
<evidence type="ECO:0000256" key="6">
    <source>
        <dbReference type="ARBA" id="ARBA00025274"/>
    </source>
</evidence>
<organism evidence="8 9">
    <name type="scientific">Lactuca virosa</name>
    <dbReference type="NCBI Taxonomy" id="75947"/>
    <lineage>
        <taxon>Eukaryota</taxon>
        <taxon>Viridiplantae</taxon>
        <taxon>Streptophyta</taxon>
        <taxon>Embryophyta</taxon>
        <taxon>Tracheophyta</taxon>
        <taxon>Spermatophyta</taxon>
        <taxon>Magnoliopsida</taxon>
        <taxon>eudicotyledons</taxon>
        <taxon>Gunneridae</taxon>
        <taxon>Pentapetalae</taxon>
        <taxon>asterids</taxon>
        <taxon>campanulids</taxon>
        <taxon>Asterales</taxon>
        <taxon>Asteraceae</taxon>
        <taxon>Cichorioideae</taxon>
        <taxon>Cichorieae</taxon>
        <taxon>Lactucinae</taxon>
        <taxon>Lactuca</taxon>
    </lineage>
</organism>
<dbReference type="SUPFAM" id="SSF56784">
    <property type="entry name" value="HAD-like"/>
    <property type="match status" value="1"/>
</dbReference>
<dbReference type="FunFam" id="3.30.70.1020:FF:000004">
    <property type="entry name" value="Trehalose 6-phosphate phosphatase"/>
    <property type="match status" value="1"/>
</dbReference>
<evidence type="ECO:0000256" key="2">
    <source>
        <dbReference type="ARBA" id="ARBA00001968"/>
    </source>
</evidence>
<dbReference type="GO" id="GO:0005992">
    <property type="term" value="P:trehalose biosynthetic process"/>
    <property type="evidence" value="ECO:0007669"/>
    <property type="project" value="InterPro"/>
</dbReference>
<dbReference type="InterPro" id="IPR023214">
    <property type="entry name" value="HAD_sf"/>
</dbReference>
<evidence type="ECO:0000256" key="7">
    <source>
        <dbReference type="RuleBase" id="RU361117"/>
    </source>
</evidence>
<keyword evidence="5 7" id="KW-0378">Hydrolase</keyword>
<evidence type="ECO:0000313" key="8">
    <source>
        <dbReference type="EMBL" id="CAH1429523.1"/>
    </source>
</evidence>
<protein>
    <recommendedName>
        <fullName evidence="7">Trehalose 6-phosphate phosphatase</fullName>
        <ecNumber evidence="7">3.1.3.12</ecNumber>
    </recommendedName>
</protein>
<reference evidence="8 9" key="1">
    <citation type="submission" date="2022-01" db="EMBL/GenBank/DDBJ databases">
        <authorList>
            <person name="Xiong W."/>
            <person name="Schranz E."/>
        </authorList>
    </citation>
    <scope>NUCLEOTIDE SEQUENCE [LARGE SCALE GENOMIC DNA]</scope>
</reference>
<accession>A0AAU9N981</accession>
<dbReference type="PANTHER" id="PTHR43768">
    <property type="entry name" value="TREHALOSE 6-PHOSPHATE PHOSPHATASE"/>
    <property type="match status" value="1"/>
</dbReference>
<dbReference type="InterPro" id="IPR044651">
    <property type="entry name" value="OTSB-like"/>
</dbReference>
<proteinExistence type="inferred from homology"/>
<dbReference type="NCBIfam" id="TIGR00685">
    <property type="entry name" value="T6PP"/>
    <property type="match status" value="1"/>
</dbReference>
<comment type="pathway">
    <text evidence="3 7">Glycan biosynthesis; trehalose biosynthesis.</text>
</comment>
<evidence type="ECO:0000256" key="5">
    <source>
        <dbReference type="ARBA" id="ARBA00022801"/>
    </source>
</evidence>
<evidence type="ECO:0000256" key="4">
    <source>
        <dbReference type="ARBA" id="ARBA00008770"/>
    </source>
</evidence>
<dbReference type="EMBL" id="CAKMRJ010002846">
    <property type="protein sequence ID" value="CAH1429523.1"/>
    <property type="molecule type" value="Genomic_DNA"/>
</dbReference>
<evidence type="ECO:0000256" key="1">
    <source>
        <dbReference type="ARBA" id="ARBA00000500"/>
    </source>
</evidence>